<dbReference type="Pfam" id="PF20293">
    <property type="entry name" value="MC6"/>
    <property type="match status" value="1"/>
</dbReference>
<dbReference type="Proteomes" id="UP000318294">
    <property type="component" value="Unassembled WGS sequence"/>
</dbReference>
<protein>
    <submittedName>
        <fullName evidence="1">Uncharacterized protein</fullName>
    </submittedName>
</protein>
<proteinExistence type="predicted"/>
<name>A0A554X9M0_9BURK</name>
<evidence type="ECO:0000313" key="2">
    <source>
        <dbReference type="Proteomes" id="UP000318294"/>
    </source>
</evidence>
<evidence type="ECO:0000313" key="1">
    <source>
        <dbReference type="EMBL" id="TSE32489.1"/>
    </source>
</evidence>
<dbReference type="RefSeq" id="WP_144328960.1">
    <property type="nucleotide sequence ID" value="NZ_VJON01000038.1"/>
</dbReference>
<keyword evidence="2" id="KW-1185">Reference proteome</keyword>
<gene>
    <name evidence="1" type="ORF">Tchar_02074</name>
</gene>
<reference evidence="1 2" key="1">
    <citation type="submission" date="2019-07" db="EMBL/GenBank/DDBJ databases">
        <title>Tepidimonas charontis SPSP-6 draft genome.</title>
        <authorList>
            <person name="Da Costa M.S."/>
            <person name="Froufe H.J.C."/>
            <person name="Egas C."/>
            <person name="Albuquerque L."/>
        </authorList>
    </citation>
    <scope>NUCLEOTIDE SEQUENCE [LARGE SCALE GENOMIC DNA]</scope>
    <source>
        <strain evidence="1 2">SPSP-6</strain>
    </source>
</reference>
<accession>A0A554X9M0</accession>
<dbReference type="EMBL" id="VJON01000038">
    <property type="protein sequence ID" value="TSE32489.1"/>
    <property type="molecule type" value="Genomic_DNA"/>
</dbReference>
<sequence>MRNLELAVAPHEHIRFADSLLGLAGYVRTLLQEGPRTLDELLALLARPDSQWPARPGMSDLALAVALLYAIGAARIVEEDRVGAVR</sequence>
<dbReference type="OrthoDB" id="7064694at2"/>
<dbReference type="AlphaFoldDB" id="A0A554X9M0"/>
<organism evidence="1 2">
    <name type="scientific">Tepidimonas charontis</name>
    <dbReference type="NCBI Taxonomy" id="2267262"/>
    <lineage>
        <taxon>Bacteria</taxon>
        <taxon>Pseudomonadati</taxon>
        <taxon>Pseudomonadota</taxon>
        <taxon>Betaproteobacteria</taxon>
        <taxon>Burkholderiales</taxon>
        <taxon>Tepidimonas</taxon>
    </lineage>
</organism>
<dbReference type="InterPro" id="IPR046897">
    <property type="entry name" value="ABC-3C_MC6"/>
</dbReference>
<comment type="caution">
    <text evidence="1">The sequence shown here is derived from an EMBL/GenBank/DDBJ whole genome shotgun (WGS) entry which is preliminary data.</text>
</comment>